<reference evidence="3" key="1">
    <citation type="submission" date="2020-05" db="UniProtKB">
        <authorList>
            <consortium name="EnsemblMetazoa"/>
        </authorList>
    </citation>
    <scope>IDENTIFICATION</scope>
    <source>
        <strain evidence="3">Yale</strain>
    </source>
</reference>
<evidence type="ECO:0000313" key="4">
    <source>
        <dbReference type="Proteomes" id="UP000092444"/>
    </source>
</evidence>
<sequence>MILNRSVLRNLLTNKRRNVKMNSVLLILAVTVSHVLLMSAGQGQGGWGGQSGQPGQAGQPGHPGYPGSNNQADDRYHYGHGGVDVNGRPYGGMGGNGGGYNFNMTTDEHGHMHNMHGGGGGAPGQGGASFSGQPGQPGQPGGGYNYGRDPSHSGHSGSSRATSWAFSLFLFNVITCFLLNLKS</sequence>
<dbReference type="AlphaFoldDB" id="A0A1B0FRD8"/>
<feature type="transmembrane region" description="Helical" evidence="2">
    <location>
        <begin position="161"/>
        <end position="181"/>
    </location>
</feature>
<feature type="region of interest" description="Disordered" evidence="1">
    <location>
        <begin position="43"/>
        <end position="83"/>
    </location>
</feature>
<keyword evidence="2" id="KW-0472">Membrane</keyword>
<keyword evidence="4" id="KW-1185">Reference proteome</keyword>
<protein>
    <submittedName>
        <fullName evidence="3">Uncharacterized protein</fullName>
    </submittedName>
</protein>
<keyword evidence="2" id="KW-0812">Transmembrane</keyword>
<keyword evidence="2" id="KW-1133">Transmembrane helix</keyword>
<dbReference type="EMBL" id="CCAG010021638">
    <property type="status" value="NOT_ANNOTATED_CDS"/>
    <property type="molecule type" value="Genomic_DNA"/>
</dbReference>
<dbReference type="VEuPathDB" id="VectorBase:GMOY006520"/>
<feature type="compositionally biased region" description="Gly residues" evidence="1">
    <location>
        <begin position="116"/>
        <end position="129"/>
    </location>
</feature>
<feature type="compositionally biased region" description="Gly residues" evidence="1">
    <location>
        <begin position="43"/>
        <end position="52"/>
    </location>
</feature>
<dbReference type="EnsemblMetazoa" id="GMOY006520-RA">
    <property type="protein sequence ID" value="GMOY006520-PA"/>
    <property type="gene ID" value="GMOY006520"/>
</dbReference>
<feature type="compositionally biased region" description="Low complexity" evidence="1">
    <location>
        <begin position="53"/>
        <end position="67"/>
    </location>
</feature>
<dbReference type="STRING" id="37546.A0A1B0FRD8"/>
<feature type="region of interest" description="Disordered" evidence="1">
    <location>
        <begin position="105"/>
        <end position="158"/>
    </location>
</feature>
<evidence type="ECO:0000256" key="2">
    <source>
        <dbReference type="SAM" id="Phobius"/>
    </source>
</evidence>
<evidence type="ECO:0000313" key="3">
    <source>
        <dbReference type="EnsemblMetazoa" id="GMOY006520-PA"/>
    </source>
</evidence>
<name>A0A1B0FRD8_GLOMM</name>
<evidence type="ECO:0000256" key="1">
    <source>
        <dbReference type="SAM" id="MobiDB-lite"/>
    </source>
</evidence>
<organism evidence="3 4">
    <name type="scientific">Glossina morsitans morsitans</name>
    <name type="common">Savannah tsetse fly</name>
    <dbReference type="NCBI Taxonomy" id="37546"/>
    <lineage>
        <taxon>Eukaryota</taxon>
        <taxon>Metazoa</taxon>
        <taxon>Ecdysozoa</taxon>
        <taxon>Arthropoda</taxon>
        <taxon>Hexapoda</taxon>
        <taxon>Insecta</taxon>
        <taxon>Pterygota</taxon>
        <taxon>Neoptera</taxon>
        <taxon>Endopterygota</taxon>
        <taxon>Diptera</taxon>
        <taxon>Brachycera</taxon>
        <taxon>Muscomorpha</taxon>
        <taxon>Hippoboscoidea</taxon>
        <taxon>Glossinidae</taxon>
        <taxon>Glossina</taxon>
    </lineage>
</organism>
<dbReference type="Proteomes" id="UP000092444">
    <property type="component" value="Unassembled WGS sequence"/>
</dbReference>
<accession>A0A1B0FRD8</accession>
<proteinExistence type="predicted"/>